<dbReference type="AlphaFoldDB" id="A0A8J6UG46"/>
<dbReference type="InterPro" id="IPR017143">
    <property type="entry name" value="UCP037225"/>
</dbReference>
<dbReference type="RefSeq" id="WP_191144690.1">
    <property type="nucleotide sequence ID" value="NZ_JACXAF010000010.1"/>
</dbReference>
<keyword evidence="2" id="KW-1185">Reference proteome</keyword>
<dbReference type="EMBL" id="JACXAF010000010">
    <property type="protein sequence ID" value="MBD1389581.1"/>
    <property type="molecule type" value="Genomic_DNA"/>
</dbReference>
<comment type="caution">
    <text evidence="1">The sequence shown here is derived from an EMBL/GenBank/DDBJ whole genome shotgun (WGS) entry which is preliminary data.</text>
</comment>
<dbReference type="InterPro" id="IPR025990">
    <property type="entry name" value="zinc_ribbon_bacterial"/>
</dbReference>
<gene>
    <name evidence="1" type="ORF">IC617_09080</name>
</gene>
<organism evidence="1 2">
    <name type="scientific">Neiella litorisoli</name>
    <dbReference type="NCBI Taxonomy" id="2771431"/>
    <lineage>
        <taxon>Bacteria</taxon>
        <taxon>Pseudomonadati</taxon>
        <taxon>Pseudomonadota</taxon>
        <taxon>Gammaproteobacteria</taxon>
        <taxon>Alteromonadales</taxon>
        <taxon>Echinimonadaceae</taxon>
        <taxon>Neiella</taxon>
    </lineage>
</organism>
<dbReference type="Proteomes" id="UP000638014">
    <property type="component" value="Unassembled WGS sequence"/>
</dbReference>
<name>A0A8J6UG46_9GAMM</name>
<reference evidence="1" key="1">
    <citation type="submission" date="2020-09" db="EMBL/GenBank/DDBJ databases">
        <title>A novel bacterium of genus Neiella, isolated from South China Sea.</title>
        <authorList>
            <person name="Huang H."/>
            <person name="Mo K."/>
            <person name="Hu Y."/>
        </authorList>
    </citation>
    <scope>NUCLEOTIDE SEQUENCE</scope>
    <source>
        <strain evidence="1">HB171785</strain>
    </source>
</reference>
<evidence type="ECO:0000313" key="2">
    <source>
        <dbReference type="Proteomes" id="UP000638014"/>
    </source>
</evidence>
<evidence type="ECO:0000313" key="1">
    <source>
        <dbReference type="EMBL" id="MBD1389581.1"/>
    </source>
</evidence>
<proteinExistence type="predicted"/>
<protein>
    <submittedName>
        <fullName evidence="1">CPXCG motif-containing cysteine-rich protein</fullName>
    </submittedName>
</protein>
<accession>A0A8J6UG46</accession>
<dbReference type="Pfam" id="PF14255">
    <property type="entry name" value="Zn_ribbon_21"/>
    <property type="match status" value="1"/>
</dbReference>
<dbReference type="PIRSF" id="PIRSF037225">
    <property type="entry name" value="UCP037225"/>
    <property type="match status" value="1"/>
</dbReference>
<sequence>MELTKRHISCPTCGYSFDIELDHSRGDQDYYDDCPNCCSSYRVRLIYDELQQKTRVNIDADDEQYY</sequence>